<evidence type="ECO:0000256" key="2">
    <source>
        <dbReference type="ARBA" id="ARBA00022670"/>
    </source>
</evidence>
<evidence type="ECO:0000256" key="5">
    <source>
        <dbReference type="ARBA" id="ARBA00023180"/>
    </source>
</evidence>
<evidence type="ECO:0008006" key="9">
    <source>
        <dbReference type="Google" id="ProtNLM"/>
    </source>
</evidence>
<dbReference type="GO" id="GO:0004185">
    <property type="term" value="F:serine-type carboxypeptidase activity"/>
    <property type="evidence" value="ECO:0007669"/>
    <property type="project" value="InterPro"/>
</dbReference>
<dbReference type="OrthoDB" id="9770107at2"/>
<accession>A0A094J9H3</accession>
<keyword evidence="8" id="KW-1185">Reference proteome</keyword>
<keyword evidence="1" id="KW-0121">Carboxypeptidase</keyword>
<dbReference type="PANTHER" id="PTHR11802:SF3">
    <property type="entry name" value="RETINOID-INDUCIBLE SERINE CARBOXYPEPTIDASE"/>
    <property type="match status" value="1"/>
</dbReference>
<dbReference type="Gene3D" id="3.40.50.1820">
    <property type="entry name" value="alpha/beta hydrolase"/>
    <property type="match status" value="1"/>
</dbReference>
<protein>
    <recommendedName>
        <fullName evidence="9">Peptidase S10</fullName>
    </recommendedName>
</protein>
<comment type="caution">
    <text evidence="7">The sequence shown here is derived from an EMBL/GenBank/DDBJ whole genome shotgun (WGS) entry which is preliminary data.</text>
</comment>
<dbReference type="RefSeq" id="WP_037444655.1">
    <property type="nucleotide sequence ID" value="NZ_JPEO01000016.1"/>
</dbReference>
<evidence type="ECO:0000313" key="8">
    <source>
        <dbReference type="Proteomes" id="UP000029264"/>
    </source>
</evidence>
<evidence type="ECO:0000256" key="1">
    <source>
        <dbReference type="ARBA" id="ARBA00022645"/>
    </source>
</evidence>
<evidence type="ECO:0000256" key="6">
    <source>
        <dbReference type="SAM" id="SignalP"/>
    </source>
</evidence>
<dbReference type="AlphaFoldDB" id="A0A094J9H3"/>
<name>A0A094J9H3_9GAMM</name>
<sequence length="490" mass="53429">MSSLRFLPCLAWPSALAVAAFSLLSMSAVAQEAPALWNSQCGESHSFKQVSYRGCLETLALESGEHGTTMDAISYTVKSTTSRPVMFLFNGGPGSSSSMLHFDGLGPKQKLKGTDGKDTFVDNPLSLLDQVDLVFIDPPGTGLTQAPESEASRLTFWTSEGDANAFAQFVHRWLAEHERRDARIFLAGESYGGYRLALMTKQLTELNVGGLLFISPLLDGSDTSEAKGNVLSYVFNLPSMAIAAAHYHRGNLQNKSLQQIYQQVSAYSYQVYAPALMQGAALAKNTQQKIAQELAAMLGITAKDLLDKSLKLGVEDYRNMLLASDGNVFGRLDSRVAAPLPPPRKDKVSALDDPALGLKGGLEIKVPLYTEYLQQLTGISNDAPYKALNLNINYHWQFAPHREGFDGETFYFNPTANLADFVKQQPETKLLVLSGYYDLAVPTAAVEFALNQAAIPAKNLTLAVLKTGHSVFADKASRPELDKLLKEFIK</sequence>
<feature type="signal peptide" evidence="6">
    <location>
        <begin position="1"/>
        <end position="30"/>
    </location>
</feature>
<keyword evidence="3 6" id="KW-0732">Signal</keyword>
<evidence type="ECO:0000256" key="4">
    <source>
        <dbReference type="ARBA" id="ARBA00022801"/>
    </source>
</evidence>
<dbReference type="EMBL" id="JPEO01000016">
    <property type="protein sequence ID" value="KFZ36575.1"/>
    <property type="molecule type" value="Genomic_DNA"/>
</dbReference>
<dbReference type="eggNOG" id="COG2939">
    <property type="taxonomic scope" value="Bacteria"/>
</dbReference>
<feature type="chain" id="PRO_5001900065" description="Peptidase S10" evidence="6">
    <location>
        <begin position="31"/>
        <end position="490"/>
    </location>
</feature>
<gene>
    <name evidence="7" type="ORF">HR45_15710</name>
</gene>
<dbReference type="InterPro" id="IPR001563">
    <property type="entry name" value="Peptidase_S10"/>
</dbReference>
<dbReference type="Proteomes" id="UP000029264">
    <property type="component" value="Unassembled WGS sequence"/>
</dbReference>
<reference evidence="7 8" key="1">
    <citation type="submission" date="2014-06" db="EMBL/GenBank/DDBJ databases">
        <title>Shewanella sp. YQH10.</title>
        <authorList>
            <person name="Liu Y."/>
            <person name="Zeng R."/>
        </authorList>
    </citation>
    <scope>NUCLEOTIDE SEQUENCE [LARGE SCALE GENOMIC DNA]</scope>
    <source>
        <strain evidence="7 8">YQH10</strain>
    </source>
</reference>
<evidence type="ECO:0000256" key="3">
    <source>
        <dbReference type="ARBA" id="ARBA00022729"/>
    </source>
</evidence>
<evidence type="ECO:0000313" key="7">
    <source>
        <dbReference type="EMBL" id="KFZ36575.1"/>
    </source>
</evidence>
<dbReference type="STRING" id="1515746.HR45_15710"/>
<dbReference type="InterPro" id="IPR029058">
    <property type="entry name" value="AB_hydrolase_fold"/>
</dbReference>
<dbReference type="SUPFAM" id="SSF53474">
    <property type="entry name" value="alpha/beta-Hydrolases"/>
    <property type="match status" value="1"/>
</dbReference>
<keyword evidence="5" id="KW-0325">Glycoprotein</keyword>
<keyword evidence="2" id="KW-0645">Protease</keyword>
<proteinExistence type="predicted"/>
<dbReference type="Pfam" id="PF00450">
    <property type="entry name" value="Peptidase_S10"/>
    <property type="match status" value="1"/>
</dbReference>
<organism evidence="7 8">
    <name type="scientific">Shewanella mangrovi</name>
    <dbReference type="NCBI Taxonomy" id="1515746"/>
    <lineage>
        <taxon>Bacteria</taxon>
        <taxon>Pseudomonadati</taxon>
        <taxon>Pseudomonadota</taxon>
        <taxon>Gammaproteobacteria</taxon>
        <taxon>Alteromonadales</taxon>
        <taxon>Shewanellaceae</taxon>
        <taxon>Shewanella</taxon>
    </lineage>
</organism>
<dbReference type="GO" id="GO:0006508">
    <property type="term" value="P:proteolysis"/>
    <property type="evidence" value="ECO:0007669"/>
    <property type="project" value="UniProtKB-KW"/>
</dbReference>
<dbReference type="PANTHER" id="PTHR11802">
    <property type="entry name" value="SERINE PROTEASE FAMILY S10 SERINE CARBOXYPEPTIDASE"/>
    <property type="match status" value="1"/>
</dbReference>
<keyword evidence="4" id="KW-0378">Hydrolase</keyword>